<name>A0A1G2D159_9BACT</name>
<evidence type="ECO:0000313" key="1">
    <source>
        <dbReference type="EMBL" id="OGZ06498.1"/>
    </source>
</evidence>
<gene>
    <name evidence="1" type="ORF">A2845_00025</name>
</gene>
<dbReference type="Proteomes" id="UP000177122">
    <property type="component" value="Unassembled WGS sequence"/>
</dbReference>
<protein>
    <submittedName>
        <fullName evidence="1">Uncharacterized protein</fullName>
    </submittedName>
</protein>
<organism evidence="1 2">
    <name type="scientific">Candidatus Lloydbacteria bacterium RIFCSPHIGHO2_01_FULL_49_22</name>
    <dbReference type="NCBI Taxonomy" id="1798658"/>
    <lineage>
        <taxon>Bacteria</taxon>
        <taxon>Candidatus Lloydiibacteriota</taxon>
    </lineage>
</organism>
<sequence>MGALHILHPERVVEQYHSYSSADIIQAQNAKLHPNYENFLRICCMQLSSIKEYLEKYQKKLSHEDDKRSLLISIIHNETGIQLDEKTMTITKGTLMIKTSPVLKNELFLHKTQILQRIRESGRGDIFDIT</sequence>
<dbReference type="EMBL" id="MHLI01000001">
    <property type="protein sequence ID" value="OGZ06498.1"/>
    <property type="molecule type" value="Genomic_DNA"/>
</dbReference>
<accession>A0A1G2D159</accession>
<comment type="caution">
    <text evidence="1">The sequence shown here is derived from an EMBL/GenBank/DDBJ whole genome shotgun (WGS) entry which is preliminary data.</text>
</comment>
<reference evidence="1 2" key="1">
    <citation type="journal article" date="2016" name="Nat. Commun.">
        <title>Thousands of microbial genomes shed light on interconnected biogeochemical processes in an aquifer system.</title>
        <authorList>
            <person name="Anantharaman K."/>
            <person name="Brown C.T."/>
            <person name="Hug L.A."/>
            <person name="Sharon I."/>
            <person name="Castelle C.J."/>
            <person name="Probst A.J."/>
            <person name="Thomas B.C."/>
            <person name="Singh A."/>
            <person name="Wilkins M.J."/>
            <person name="Karaoz U."/>
            <person name="Brodie E.L."/>
            <person name="Williams K.H."/>
            <person name="Hubbard S.S."/>
            <person name="Banfield J.F."/>
        </authorList>
    </citation>
    <scope>NUCLEOTIDE SEQUENCE [LARGE SCALE GENOMIC DNA]</scope>
</reference>
<evidence type="ECO:0000313" key="2">
    <source>
        <dbReference type="Proteomes" id="UP000177122"/>
    </source>
</evidence>
<proteinExistence type="predicted"/>
<dbReference type="AlphaFoldDB" id="A0A1G2D159"/>